<comment type="caution">
    <text evidence="2">The sequence shown here is derived from an EMBL/GenBank/DDBJ whole genome shotgun (WGS) entry which is preliminary data.</text>
</comment>
<sequence>MIESMKILLSTLIVFMAIQDSQAVKRKNLAERFNIEAYDITSNLTEIQKEKILNCTASFEVLLCETPSAWCFYHARTIGIWPRCCIPFNETISPTITQKCRKAPLGVLFKNDVTNTADKSR</sequence>
<name>A0A8S4N070_OWEFU</name>
<organism evidence="2 3">
    <name type="scientific">Owenia fusiformis</name>
    <name type="common">Polychaete worm</name>
    <dbReference type="NCBI Taxonomy" id="6347"/>
    <lineage>
        <taxon>Eukaryota</taxon>
        <taxon>Metazoa</taxon>
        <taxon>Spiralia</taxon>
        <taxon>Lophotrochozoa</taxon>
        <taxon>Annelida</taxon>
        <taxon>Polychaeta</taxon>
        <taxon>Sedentaria</taxon>
        <taxon>Canalipalpata</taxon>
        <taxon>Sabellida</taxon>
        <taxon>Oweniida</taxon>
        <taxon>Oweniidae</taxon>
        <taxon>Owenia</taxon>
    </lineage>
</organism>
<evidence type="ECO:0000313" key="2">
    <source>
        <dbReference type="EMBL" id="CAH1774531.1"/>
    </source>
</evidence>
<keyword evidence="1" id="KW-0732">Signal</keyword>
<reference evidence="2" key="1">
    <citation type="submission" date="2022-03" db="EMBL/GenBank/DDBJ databases">
        <authorList>
            <person name="Martin C."/>
        </authorList>
    </citation>
    <scope>NUCLEOTIDE SEQUENCE</scope>
</reference>
<feature type="chain" id="PRO_5035810473" evidence="1">
    <location>
        <begin position="24"/>
        <end position="121"/>
    </location>
</feature>
<proteinExistence type="predicted"/>
<accession>A0A8S4N070</accession>
<dbReference type="AlphaFoldDB" id="A0A8S4N070"/>
<dbReference type="EMBL" id="CAIIXF020000001">
    <property type="protein sequence ID" value="CAH1774531.1"/>
    <property type="molecule type" value="Genomic_DNA"/>
</dbReference>
<evidence type="ECO:0000256" key="1">
    <source>
        <dbReference type="SAM" id="SignalP"/>
    </source>
</evidence>
<keyword evidence="3" id="KW-1185">Reference proteome</keyword>
<feature type="signal peptide" evidence="1">
    <location>
        <begin position="1"/>
        <end position="23"/>
    </location>
</feature>
<evidence type="ECO:0000313" key="3">
    <source>
        <dbReference type="Proteomes" id="UP000749559"/>
    </source>
</evidence>
<gene>
    <name evidence="2" type="ORF">OFUS_LOCUS1969</name>
</gene>
<protein>
    <submittedName>
        <fullName evidence="2">Uncharacterized protein</fullName>
    </submittedName>
</protein>
<dbReference type="Proteomes" id="UP000749559">
    <property type="component" value="Unassembled WGS sequence"/>
</dbReference>